<keyword evidence="2" id="KW-1133">Transmembrane helix</keyword>
<feature type="transmembrane region" description="Helical" evidence="2">
    <location>
        <begin position="111"/>
        <end position="134"/>
    </location>
</feature>
<feature type="compositionally biased region" description="Low complexity" evidence="1">
    <location>
        <begin position="252"/>
        <end position="262"/>
    </location>
</feature>
<feature type="transmembrane region" description="Helical" evidence="2">
    <location>
        <begin position="58"/>
        <end position="91"/>
    </location>
</feature>
<feature type="compositionally biased region" description="Acidic residues" evidence="1">
    <location>
        <begin position="374"/>
        <end position="384"/>
    </location>
</feature>
<evidence type="ECO:0000256" key="1">
    <source>
        <dbReference type="SAM" id="MobiDB-lite"/>
    </source>
</evidence>
<evidence type="ECO:0008006" key="5">
    <source>
        <dbReference type="Google" id="ProtNLM"/>
    </source>
</evidence>
<reference evidence="3 4" key="1">
    <citation type="journal article" date="2015" name="Genome Announc.">
        <title>Expanding the biotechnology potential of lactobacilli through comparative genomics of 213 strains and associated genera.</title>
        <authorList>
            <person name="Sun Z."/>
            <person name="Harris H.M."/>
            <person name="McCann A."/>
            <person name="Guo C."/>
            <person name="Argimon S."/>
            <person name="Zhang W."/>
            <person name="Yang X."/>
            <person name="Jeffery I.B."/>
            <person name="Cooney J.C."/>
            <person name="Kagawa T.F."/>
            <person name="Liu W."/>
            <person name="Song Y."/>
            <person name="Salvetti E."/>
            <person name="Wrobel A."/>
            <person name="Rasinkangas P."/>
            <person name="Parkhill J."/>
            <person name="Rea M.C."/>
            <person name="O'Sullivan O."/>
            <person name="Ritari J."/>
            <person name="Douillard F.P."/>
            <person name="Paul Ross R."/>
            <person name="Yang R."/>
            <person name="Briner A.E."/>
            <person name="Felis G.E."/>
            <person name="de Vos W.M."/>
            <person name="Barrangou R."/>
            <person name="Klaenhammer T.R."/>
            <person name="Caufield P.W."/>
            <person name="Cui Y."/>
            <person name="Zhang H."/>
            <person name="O'Toole P.W."/>
        </authorList>
    </citation>
    <scope>NUCLEOTIDE SEQUENCE [LARGE SCALE GENOMIC DNA]</scope>
    <source>
        <strain evidence="3 4">DSM 5007</strain>
    </source>
</reference>
<feature type="transmembrane region" description="Helical" evidence="2">
    <location>
        <begin position="20"/>
        <end position="46"/>
    </location>
</feature>
<dbReference type="PANTHER" id="PTHR40076">
    <property type="entry name" value="MEMBRANE PROTEIN-RELATED"/>
    <property type="match status" value="1"/>
</dbReference>
<dbReference type="InterPro" id="IPR010380">
    <property type="entry name" value="DUF975"/>
</dbReference>
<sequence>MTNQGSSAYRARARAKLAGHWGSAIGTFIVPFLLVLVVFYAVILFGELIIHVNTTQGLITATALLMIVLIVVSAVAYGLIGVCFNLVLLRWYDTNKPSNWKQVFTVLQRHWWPLFKISILQYIFICLWMLLLYIPGIIKSFSYSQAMFVYFDRVNAGETNVSALDCITASRKMMDGHKWQFFVLQLTFIGWVLLSTVTMGLGYLWLVPYICMASCAFYRDLSSGQKTSSAQDAVYTAGMNDGFDDRFEPNASDFDSSSDSESATPKRNSGQKTPVNEVSQTINPAPTVENDLYNQAMGGGNGNGQDPNQRPPKKGHGGLIAVIVVVALLIMGTIFVVVGKSNSESGSSSHETSSAKTSKKNEKKSHDGITPSSDFDDGMDTTDAEDIRDNKFDPSSNQLMINYEQTANLTKIKEFNPNWQSKKWMDSTVTIDKGWIATFKPVKADIGGSKKDEVSGVVILHLTIKTGKYDNTYYPSQGDLVTNLGSSYEPSLNSTIIDGGVPHNSTRSVYLYIYPKQQINNVDQISTLNFKFTAYASDKQTENANDSEQDYEMNLTNLNN</sequence>
<feature type="compositionally biased region" description="Low complexity" evidence="1">
    <location>
        <begin position="341"/>
        <end position="356"/>
    </location>
</feature>
<keyword evidence="4" id="KW-1185">Reference proteome</keyword>
<dbReference type="AlphaFoldDB" id="A0A0R1VUA3"/>
<feature type="transmembrane region" description="Helical" evidence="2">
    <location>
        <begin position="319"/>
        <end position="339"/>
    </location>
</feature>
<name>A0A0R1VUA3_9LACO</name>
<gene>
    <name evidence="3" type="ORF">FD16_GL001841</name>
</gene>
<accession>A0A0R1VUA3</accession>
<feature type="region of interest" description="Disordered" evidence="1">
    <location>
        <begin position="541"/>
        <end position="560"/>
    </location>
</feature>
<dbReference type="OrthoDB" id="9784844at2"/>
<dbReference type="eggNOG" id="COG5523">
    <property type="taxonomic scope" value="Bacteria"/>
</dbReference>
<feature type="region of interest" description="Disordered" evidence="1">
    <location>
        <begin position="248"/>
        <end position="314"/>
    </location>
</feature>
<comment type="caution">
    <text evidence="3">The sequence shown here is derived from an EMBL/GenBank/DDBJ whole genome shotgun (WGS) entry which is preliminary data.</text>
</comment>
<dbReference type="Proteomes" id="UP000051820">
    <property type="component" value="Unassembled WGS sequence"/>
</dbReference>
<dbReference type="PATRIC" id="fig|1423807.3.peg.1886"/>
<keyword evidence="2" id="KW-0812">Transmembrane</keyword>
<protein>
    <recommendedName>
        <fullName evidence="5">Integral membrane protein</fullName>
    </recommendedName>
</protein>
<organism evidence="3 4">
    <name type="scientific">Paucilactobacillus suebicus DSM 5007 = KCTC 3549</name>
    <dbReference type="NCBI Taxonomy" id="1423807"/>
    <lineage>
        <taxon>Bacteria</taxon>
        <taxon>Bacillati</taxon>
        <taxon>Bacillota</taxon>
        <taxon>Bacilli</taxon>
        <taxon>Lactobacillales</taxon>
        <taxon>Lactobacillaceae</taxon>
        <taxon>Paucilactobacillus</taxon>
    </lineage>
</organism>
<dbReference type="Pfam" id="PF06161">
    <property type="entry name" value="DUF975"/>
    <property type="match status" value="1"/>
</dbReference>
<dbReference type="STRING" id="1423807.FD16_GL001841"/>
<evidence type="ECO:0000313" key="4">
    <source>
        <dbReference type="Proteomes" id="UP000051820"/>
    </source>
</evidence>
<dbReference type="RefSeq" id="WP_010623030.1">
    <property type="nucleotide sequence ID" value="NZ_AZGF01000044.1"/>
</dbReference>
<evidence type="ECO:0000256" key="2">
    <source>
        <dbReference type="SAM" id="Phobius"/>
    </source>
</evidence>
<dbReference type="EMBL" id="AZGF01000044">
    <property type="protein sequence ID" value="KRM09344.1"/>
    <property type="molecule type" value="Genomic_DNA"/>
</dbReference>
<evidence type="ECO:0000313" key="3">
    <source>
        <dbReference type="EMBL" id="KRM09344.1"/>
    </source>
</evidence>
<proteinExistence type="predicted"/>
<keyword evidence="2" id="KW-0472">Membrane</keyword>
<feature type="region of interest" description="Disordered" evidence="1">
    <location>
        <begin position="341"/>
        <end position="395"/>
    </location>
</feature>
<dbReference type="PANTHER" id="PTHR40076:SF1">
    <property type="entry name" value="MEMBRANE PROTEIN"/>
    <property type="match status" value="1"/>
</dbReference>
<feature type="compositionally biased region" description="Polar residues" evidence="1">
    <location>
        <begin position="263"/>
        <end position="284"/>
    </location>
</feature>